<sequence>MIIPSNMLLFLNSTVVARFRLQQVLSYWWLESRPAVIQEQELGLSAFVKHSMKFHYLIIIVPLLFPAHIFGQELPDLGDVSQATVTSHQERQIGMQIMREIRADASYLDDPEITDYLARLGYRLIAAAGQTNSDNPFEFFAIDDSSINAFALPGGFVGFHSGLITAAQNESELAGVMAHEIAHVTQKHLARMLSGSSYLGIIGSIAALAIAILASRSNPQAGQAVLATAQASAIQSQLNFTRKHEKEADRVGFGMLVKAGFDPHGMSSFFERMQHASRYYENGIPSYLMTHPVTHERIADIQNRTRELGYRQVPDSLEFHLVRAKIRASRGNPASIVSEFKARLQDKRYINEIAERYGLIQALLRAKQFKQADEELNTLYRTIQSDSSAQPLRNHRLGKSIQVEGDYLQSAAMIETLAARVKLADGQIDDAFRLYQAALQSFPHYRALVYDYADALLEHKDAQTALNFIDGQSRFIHDDIRLYRLTAQCHAALGNALLQHQAEAEALIREGNLRAAIEQLQVALRHKHDNFYQLSSVEARLRQIKEFVAAEEKNK</sequence>
<dbReference type="Pfam" id="PF14559">
    <property type="entry name" value="TPR_19"/>
    <property type="match status" value="1"/>
</dbReference>
<evidence type="ECO:0000256" key="4">
    <source>
        <dbReference type="ARBA" id="ARBA00022801"/>
    </source>
</evidence>
<evidence type="ECO:0000256" key="1">
    <source>
        <dbReference type="ARBA" id="ARBA00001947"/>
    </source>
</evidence>
<evidence type="ECO:0000256" key="3">
    <source>
        <dbReference type="ARBA" id="ARBA00022723"/>
    </source>
</evidence>
<feature type="domain" description="Peptidase M48" evidence="7">
    <location>
        <begin position="115"/>
        <end position="304"/>
    </location>
</feature>
<protein>
    <submittedName>
        <fullName evidence="8">Putative Zn-dependent protease, contains TPR repeats</fullName>
    </submittedName>
</protein>
<dbReference type="PANTHER" id="PTHR22726:SF1">
    <property type="entry name" value="METALLOENDOPEPTIDASE OMA1, MITOCHONDRIAL"/>
    <property type="match status" value="1"/>
</dbReference>
<proteinExistence type="predicted"/>
<dbReference type="Pfam" id="PF01435">
    <property type="entry name" value="Peptidase_M48"/>
    <property type="match status" value="1"/>
</dbReference>
<dbReference type="EMBL" id="FPBL01000001">
    <property type="protein sequence ID" value="SFU34820.1"/>
    <property type="molecule type" value="Genomic_DNA"/>
</dbReference>
<dbReference type="GO" id="GO:0004222">
    <property type="term" value="F:metalloendopeptidase activity"/>
    <property type="evidence" value="ECO:0007669"/>
    <property type="project" value="InterPro"/>
</dbReference>
<keyword evidence="2 8" id="KW-0645">Protease</keyword>
<comment type="cofactor">
    <cofactor evidence="1">
        <name>Zn(2+)</name>
        <dbReference type="ChEBI" id="CHEBI:29105"/>
    </cofactor>
</comment>
<keyword evidence="4" id="KW-0378">Hydrolase</keyword>
<evidence type="ECO:0000313" key="8">
    <source>
        <dbReference type="EMBL" id="SFU34820.1"/>
    </source>
</evidence>
<dbReference type="InterPro" id="IPR051156">
    <property type="entry name" value="Mito/Outer_Membr_Metalloprot"/>
</dbReference>
<evidence type="ECO:0000256" key="6">
    <source>
        <dbReference type="ARBA" id="ARBA00023049"/>
    </source>
</evidence>
<dbReference type="RefSeq" id="WP_371265318.1">
    <property type="nucleotide sequence ID" value="NZ_FPBL01000001.1"/>
</dbReference>
<dbReference type="InterPro" id="IPR001915">
    <property type="entry name" value="Peptidase_M48"/>
</dbReference>
<dbReference type="GO" id="GO:0046872">
    <property type="term" value="F:metal ion binding"/>
    <property type="evidence" value="ECO:0007669"/>
    <property type="project" value="UniProtKB-KW"/>
</dbReference>
<dbReference type="CDD" id="cd07333">
    <property type="entry name" value="M48C_bepA_like"/>
    <property type="match status" value="1"/>
</dbReference>
<dbReference type="PANTHER" id="PTHR22726">
    <property type="entry name" value="METALLOENDOPEPTIDASE OMA1"/>
    <property type="match status" value="1"/>
</dbReference>
<name>A0A1I7FF38_9PROT</name>
<reference evidence="8 9" key="1">
    <citation type="submission" date="2016-10" db="EMBL/GenBank/DDBJ databases">
        <authorList>
            <person name="de Groot N.N."/>
        </authorList>
    </citation>
    <scope>NUCLEOTIDE SEQUENCE [LARGE SCALE GENOMIC DNA]</scope>
    <source>
        <strain evidence="8 9">Nm24</strain>
    </source>
</reference>
<dbReference type="SUPFAM" id="SSF48452">
    <property type="entry name" value="TPR-like"/>
    <property type="match status" value="1"/>
</dbReference>
<dbReference type="GO" id="GO:0016020">
    <property type="term" value="C:membrane"/>
    <property type="evidence" value="ECO:0007669"/>
    <property type="project" value="TreeGrafter"/>
</dbReference>
<keyword evidence="3" id="KW-0479">Metal-binding</keyword>
<evidence type="ECO:0000259" key="7">
    <source>
        <dbReference type="Pfam" id="PF01435"/>
    </source>
</evidence>
<keyword evidence="5" id="KW-0862">Zinc</keyword>
<accession>A0A1I7FF38</accession>
<dbReference type="InterPro" id="IPR011990">
    <property type="entry name" value="TPR-like_helical_dom_sf"/>
</dbReference>
<dbReference type="Proteomes" id="UP000183926">
    <property type="component" value="Unassembled WGS sequence"/>
</dbReference>
<dbReference type="AlphaFoldDB" id="A0A1I7FF38"/>
<evidence type="ECO:0000256" key="5">
    <source>
        <dbReference type="ARBA" id="ARBA00022833"/>
    </source>
</evidence>
<evidence type="ECO:0000256" key="2">
    <source>
        <dbReference type="ARBA" id="ARBA00022670"/>
    </source>
</evidence>
<dbReference type="GO" id="GO:0051603">
    <property type="term" value="P:proteolysis involved in protein catabolic process"/>
    <property type="evidence" value="ECO:0007669"/>
    <property type="project" value="TreeGrafter"/>
</dbReference>
<dbReference type="Gene3D" id="3.30.2010.10">
    <property type="entry name" value="Metalloproteases ('zincins'), catalytic domain"/>
    <property type="match status" value="1"/>
</dbReference>
<organism evidence="8 9">
    <name type="scientific">Nitrosomonas eutropha</name>
    <dbReference type="NCBI Taxonomy" id="916"/>
    <lineage>
        <taxon>Bacteria</taxon>
        <taxon>Pseudomonadati</taxon>
        <taxon>Pseudomonadota</taxon>
        <taxon>Betaproteobacteria</taxon>
        <taxon>Nitrosomonadales</taxon>
        <taxon>Nitrosomonadaceae</taxon>
        <taxon>Nitrosomonas</taxon>
    </lineage>
</organism>
<keyword evidence="6" id="KW-0482">Metalloprotease</keyword>
<evidence type="ECO:0000313" key="9">
    <source>
        <dbReference type="Proteomes" id="UP000183926"/>
    </source>
</evidence>
<dbReference type="Gene3D" id="1.25.40.10">
    <property type="entry name" value="Tetratricopeptide repeat domain"/>
    <property type="match status" value="1"/>
</dbReference>
<gene>
    <name evidence="8" type="ORF">SAMN05216339_101458</name>
</gene>